<feature type="transmembrane region" description="Helical" evidence="7">
    <location>
        <begin position="98"/>
        <end position="120"/>
    </location>
</feature>
<keyword evidence="9" id="KW-1185">Reference proteome</keyword>
<feature type="transmembrane region" description="Helical" evidence="7">
    <location>
        <begin position="272"/>
        <end position="299"/>
    </location>
</feature>
<dbReference type="InterPro" id="IPR013657">
    <property type="entry name" value="SCL35B1-4/HUT1"/>
</dbReference>
<feature type="transmembrane region" description="Helical" evidence="7">
    <location>
        <begin position="74"/>
        <end position="92"/>
    </location>
</feature>
<keyword evidence="6 7" id="KW-0472">Membrane</keyword>
<dbReference type="Pfam" id="PF08449">
    <property type="entry name" value="UAA"/>
    <property type="match status" value="1"/>
</dbReference>
<protein>
    <submittedName>
        <fullName evidence="8">UDP-galactose transporter 1-like protein</fullName>
    </submittedName>
</protein>
<name>A0AAX4J909_9MICR</name>
<evidence type="ECO:0000256" key="1">
    <source>
        <dbReference type="ARBA" id="ARBA00004141"/>
    </source>
</evidence>
<dbReference type="PANTHER" id="PTHR10778">
    <property type="entry name" value="SOLUTE CARRIER FAMILY 35 MEMBER B"/>
    <property type="match status" value="1"/>
</dbReference>
<evidence type="ECO:0000256" key="7">
    <source>
        <dbReference type="SAM" id="Phobius"/>
    </source>
</evidence>
<keyword evidence="4 7" id="KW-0812">Transmembrane</keyword>
<feature type="transmembrane region" description="Helical" evidence="7">
    <location>
        <begin position="132"/>
        <end position="148"/>
    </location>
</feature>
<accession>A0AAX4J909</accession>
<comment type="subcellular location">
    <subcellularLocation>
        <location evidence="1">Membrane</location>
        <topology evidence="1">Multi-pass membrane protein</topology>
    </subcellularLocation>
</comment>
<feature type="transmembrane region" description="Helical" evidence="7">
    <location>
        <begin position="160"/>
        <end position="179"/>
    </location>
</feature>
<reference evidence="8" key="1">
    <citation type="journal article" date="2024" name="BMC Genomics">
        <title>Functional annotation of a divergent genome using sequence and structure-based similarity.</title>
        <authorList>
            <person name="Svedberg D."/>
            <person name="Winiger R.R."/>
            <person name="Berg A."/>
            <person name="Sharma H."/>
            <person name="Tellgren-Roth C."/>
            <person name="Debrunner-Vossbrinck B.A."/>
            <person name="Vossbrinck C.R."/>
            <person name="Barandun J."/>
        </authorList>
    </citation>
    <scope>NUCLEOTIDE SEQUENCE</scope>
    <source>
        <strain evidence="8">Illinois isolate</strain>
    </source>
</reference>
<evidence type="ECO:0000256" key="5">
    <source>
        <dbReference type="ARBA" id="ARBA00022989"/>
    </source>
</evidence>
<dbReference type="EMBL" id="CP142726">
    <property type="protein sequence ID" value="WUR02410.1"/>
    <property type="molecule type" value="Genomic_DNA"/>
</dbReference>
<evidence type="ECO:0000256" key="2">
    <source>
        <dbReference type="ARBA" id="ARBA00022448"/>
    </source>
</evidence>
<sequence>MNEKSSSILFLGIGIYALFLINGIYQEKLATDHKNVKYSSALLPMFLQSLGGVLVSGSILNFKKDENSKTNRFLIFNYIFLSVLTLISAQLWTYSLKFLSYPTIVISKSCKLLSIALMNFIIYKKKFTMRKYFTLILTSFCVLLFALSETKETKNMSSSYIGICLLLINLSIDGFINVVQDNIVKKYKVSSLNMMYYFNLIRLSLSSVILITNGSFYTSFGSLIGNSDFSYDILLSSVTNVIGQVFIYSMIEKHGTLTLSIINIIRKMTSILMSFFIFGHFISFSQGFAIFGVLFSIYLDFNEKENKIKKY</sequence>
<keyword evidence="2" id="KW-0813">Transport</keyword>
<dbReference type="Proteomes" id="UP001334084">
    <property type="component" value="Chromosome 1"/>
</dbReference>
<proteinExistence type="predicted"/>
<dbReference type="GeneID" id="90540211"/>
<evidence type="ECO:0000256" key="3">
    <source>
        <dbReference type="ARBA" id="ARBA00022597"/>
    </source>
</evidence>
<evidence type="ECO:0000313" key="8">
    <source>
        <dbReference type="EMBL" id="WUR02410.1"/>
    </source>
</evidence>
<dbReference type="KEGG" id="vnx:VNE69_01347"/>
<feature type="transmembrane region" description="Helical" evidence="7">
    <location>
        <begin position="7"/>
        <end position="25"/>
    </location>
</feature>
<organism evidence="8 9">
    <name type="scientific">Vairimorpha necatrix</name>
    <dbReference type="NCBI Taxonomy" id="6039"/>
    <lineage>
        <taxon>Eukaryota</taxon>
        <taxon>Fungi</taxon>
        <taxon>Fungi incertae sedis</taxon>
        <taxon>Microsporidia</taxon>
        <taxon>Nosematidae</taxon>
        <taxon>Vairimorpha</taxon>
    </lineage>
</organism>
<gene>
    <name evidence="8" type="ORF">VNE69_01347</name>
</gene>
<keyword evidence="3" id="KW-0762">Sugar transport</keyword>
<dbReference type="GO" id="GO:0000139">
    <property type="term" value="C:Golgi membrane"/>
    <property type="evidence" value="ECO:0007669"/>
    <property type="project" value="TreeGrafter"/>
</dbReference>
<dbReference type="AlphaFoldDB" id="A0AAX4J909"/>
<feature type="transmembrane region" description="Helical" evidence="7">
    <location>
        <begin position="200"/>
        <end position="217"/>
    </location>
</feature>
<evidence type="ECO:0000313" key="9">
    <source>
        <dbReference type="Proteomes" id="UP001334084"/>
    </source>
</evidence>
<feature type="transmembrane region" description="Helical" evidence="7">
    <location>
        <begin position="45"/>
        <end position="62"/>
    </location>
</feature>
<evidence type="ECO:0000256" key="6">
    <source>
        <dbReference type="ARBA" id="ARBA00023136"/>
    </source>
</evidence>
<dbReference type="RefSeq" id="XP_065328555.1">
    <property type="nucleotide sequence ID" value="XM_065472483.1"/>
</dbReference>
<evidence type="ECO:0000256" key="4">
    <source>
        <dbReference type="ARBA" id="ARBA00022692"/>
    </source>
</evidence>
<dbReference type="GO" id="GO:0005789">
    <property type="term" value="C:endoplasmic reticulum membrane"/>
    <property type="evidence" value="ECO:0007669"/>
    <property type="project" value="TreeGrafter"/>
</dbReference>
<dbReference type="GO" id="GO:0022857">
    <property type="term" value="F:transmembrane transporter activity"/>
    <property type="evidence" value="ECO:0007669"/>
    <property type="project" value="TreeGrafter"/>
</dbReference>
<keyword evidence="5 7" id="KW-1133">Transmembrane helix</keyword>